<accession>A0A656Z7B2</accession>
<organism evidence="2">
    <name type="scientific">Brucella anthropi</name>
    <name type="common">Ochrobactrum anthropi</name>
    <dbReference type="NCBI Taxonomy" id="529"/>
    <lineage>
        <taxon>Bacteria</taxon>
        <taxon>Pseudomonadati</taxon>
        <taxon>Pseudomonadota</taxon>
        <taxon>Alphaproteobacteria</taxon>
        <taxon>Hyphomicrobiales</taxon>
        <taxon>Brucellaceae</taxon>
        <taxon>Brucella/Ochrobactrum group</taxon>
        <taxon>Brucella</taxon>
    </lineage>
</organism>
<proteinExistence type="predicted"/>
<evidence type="ECO:0000256" key="1">
    <source>
        <dbReference type="SAM" id="MobiDB-lite"/>
    </source>
</evidence>
<name>A0A656Z7B2_BRUAN</name>
<dbReference type="EMBL" id="LUAY01000785">
    <property type="protein sequence ID" value="KYB46151.1"/>
    <property type="molecule type" value="Genomic_DNA"/>
</dbReference>
<evidence type="ECO:0000313" key="2">
    <source>
        <dbReference type="EMBL" id="KYB46151.1"/>
    </source>
</evidence>
<dbReference type="AlphaFoldDB" id="A0A656Z7B2"/>
<comment type="caution">
    <text evidence="2">The sequence shown here is derived from an EMBL/GenBank/DDBJ whole genome shotgun (WGS) entry which is preliminary data.</text>
</comment>
<gene>
    <name evidence="2" type="ORF">AB664_24980</name>
</gene>
<protein>
    <submittedName>
        <fullName evidence="2">Uncharacterized protein</fullName>
    </submittedName>
</protein>
<sequence>MLAWVGAQRCAATLAVAETGGCKEQGRPERRGLPTFCKQYFRLVEPLLFAFPNPALGPGLQRCAATLASRRAAGVQAEGPFAGTRLHGALQRGGSWAEGASKRAEGGALSDQDI</sequence>
<reference evidence="2" key="1">
    <citation type="submission" date="2016-02" db="EMBL/GenBank/DDBJ databases">
        <title>Genomic sequences of Ochrobactrum anthropi.</title>
        <authorList>
            <person name="Chudasama K.S."/>
            <person name="Thaker V.S."/>
        </authorList>
    </citation>
    <scope>NUCLEOTIDE SEQUENCE [LARGE SCALE GENOMIC DNA]</scope>
    <source>
        <strain evidence="2">SUBG007</strain>
    </source>
</reference>
<feature type="region of interest" description="Disordered" evidence="1">
    <location>
        <begin position="92"/>
        <end position="114"/>
    </location>
</feature>